<evidence type="ECO:0000313" key="3">
    <source>
        <dbReference type="Proteomes" id="UP000824596"/>
    </source>
</evidence>
<feature type="region of interest" description="Disordered" evidence="1">
    <location>
        <begin position="336"/>
        <end position="355"/>
    </location>
</feature>
<comment type="caution">
    <text evidence="2">The sequence shown here is derived from an EMBL/GenBank/DDBJ whole genome shotgun (WGS) entry which is preliminary data.</text>
</comment>
<dbReference type="AlphaFoldDB" id="A0A9P8N6F1"/>
<accession>A0A9P8N6F1</accession>
<feature type="compositionally biased region" description="Basic and acidic residues" evidence="1">
    <location>
        <begin position="336"/>
        <end position="345"/>
    </location>
</feature>
<dbReference type="Proteomes" id="UP000824596">
    <property type="component" value="Unassembled WGS sequence"/>
</dbReference>
<reference evidence="2" key="1">
    <citation type="submission" date="2021-09" db="EMBL/GenBank/DDBJ databases">
        <title>A high-quality genome of the endoparasitic fungus Hirsutella rhossiliensis with a comparison of Hirsutella genomes reveals transposable elements contributing to genome size variation.</title>
        <authorList>
            <person name="Lin R."/>
            <person name="Jiao Y."/>
            <person name="Sun X."/>
            <person name="Ling J."/>
            <person name="Xie B."/>
            <person name="Cheng X."/>
        </authorList>
    </citation>
    <scope>NUCLEOTIDE SEQUENCE</scope>
    <source>
        <strain evidence="2">HR02</strain>
    </source>
</reference>
<feature type="region of interest" description="Disordered" evidence="1">
    <location>
        <begin position="254"/>
        <end position="279"/>
    </location>
</feature>
<gene>
    <name evidence="2" type="ORF">HRG_02053</name>
</gene>
<feature type="region of interest" description="Disordered" evidence="1">
    <location>
        <begin position="1"/>
        <end position="35"/>
    </location>
</feature>
<evidence type="ECO:0000256" key="1">
    <source>
        <dbReference type="SAM" id="MobiDB-lite"/>
    </source>
</evidence>
<dbReference type="RefSeq" id="XP_044724157.1">
    <property type="nucleotide sequence ID" value="XM_044860524.1"/>
</dbReference>
<dbReference type="OrthoDB" id="5286775at2759"/>
<proteinExistence type="predicted"/>
<protein>
    <submittedName>
        <fullName evidence="2">Uncharacterized protein</fullName>
    </submittedName>
</protein>
<sequence length="457" mass="51857">MESDGSPAAEERRQHQHQQQQQHELHEQQQEGESSIPVASLRDLIDAEKALYPGASTWAPDEDRLFEILFLRQELPLLPSNWTMDFRGVPMTDTIFQTSDEYPRIVYARDNNFHATTALTHLIEVTMQVRTSCQSGLRHKAPSIIKKAIERYIYWAAEDGDYQNLRYIPNITVATVDEGLEEDDITRFMKRHMRALARLQREFLKESRDADFWYVGGKRARHVRSPRRLRSSRDERFYEHARLIRKYMLDDDDDDAELGSRSTGEDRSAADESMTGATGEEMELDIVANAGTQSRPVSTSPCTRIGEGLAAMDLDDQEALAQDYATGRLQHHETSGALFRDRDLTPDSASRASESLRLDDTAVHADPEQATTYRRHPPVVYGLFILHTTVFLVTLDSAKGEAADVSYHVDMVLTDVGQSVWNALTIAIAVCRARDELMARVDDFEPLDLVEESDPDA</sequence>
<dbReference type="GeneID" id="68351182"/>
<name>A0A9P8N6F1_9HYPO</name>
<keyword evidence="3" id="KW-1185">Reference proteome</keyword>
<dbReference type="EMBL" id="JAIZPD010000002">
    <property type="protein sequence ID" value="KAH0966644.1"/>
    <property type="molecule type" value="Genomic_DNA"/>
</dbReference>
<evidence type="ECO:0000313" key="2">
    <source>
        <dbReference type="EMBL" id="KAH0966644.1"/>
    </source>
</evidence>
<organism evidence="2 3">
    <name type="scientific">Hirsutella rhossiliensis</name>
    <dbReference type="NCBI Taxonomy" id="111463"/>
    <lineage>
        <taxon>Eukaryota</taxon>
        <taxon>Fungi</taxon>
        <taxon>Dikarya</taxon>
        <taxon>Ascomycota</taxon>
        <taxon>Pezizomycotina</taxon>
        <taxon>Sordariomycetes</taxon>
        <taxon>Hypocreomycetidae</taxon>
        <taxon>Hypocreales</taxon>
        <taxon>Ophiocordycipitaceae</taxon>
        <taxon>Hirsutella</taxon>
    </lineage>
</organism>